<dbReference type="InterPro" id="IPR012317">
    <property type="entry name" value="Poly(ADP-ribose)pol_cat_dom"/>
</dbReference>
<keyword evidence="1 6" id="KW-0328">Glycosyltransferase</keyword>
<evidence type="ECO:0000256" key="2">
    <source>
        <dbReference type="ARBA" id="ARBA00022679"/>
    </source>
</evidence>
<dbReference type="Proteomes" id="UP001652625">
    <property type="component" value="Chromosome 13"/>
</dbReference>
<keyword evidence="9" id="KW-1185">Reference proteome</keyword>
<name>A0ABM4D9H5_HYDVU</name>
<sequence>MTSIGEQVSIILSNDLLAAELKLALFTSALNSYRHDSCLRPFPNIFGDSCDKNIAVKQMKSLLSEFRPLAEMVNIISLMSEDCQKMIHWALDSKIYSSKTCNKHVFDDVQKSTGCSSYQVQPDYIFEIKYNTFSSQKFDDLAKVYGVKYGFHGSRMDNFHSIVNNGLQVHMVKNAVFGEGVYLSEDLSVSMPYISSGFTWQHSKLGQQISCVAVCEVLDHPGVKCTMKTVNGANRSRANNSEAGEVPKKYFVVTSSDLVRVKYLFVFTDKTEKRNSAKCGKLCFRYPVLSIMLAYMLLLAFVSIWNSKTFQLIWRNYWYKKKF</sequence>
<dbReference type="PANTHER" id="PTHR21328">
    <property type="entry name" value="POLY ADP-RIBOSE POLYMERASE FAMILY, MEMBER PARP"/>
    <property type="match status" value="1"/>
</dbReference>
<gene>
    <name evidence="10" type="primary">LOC100203619</name>
</gene>
<keyword evidence="3" id="KW-0548">Nucleotidyltransferase</keyword>
<keyword evidence="7" id="KW-1133">Transmembrane helix</keyword>
<keyword evidence="4 6" id="KW-0520">NAD</keyword>
<dbReference type="RefSeq" id="XP_065670991.1">
    <property type="nucleotide sequence ID" value="XM_065814919.1"/>
</dbReference>
<evidence type="ECO:0000256" key="4">
    <source>
        <dbReference type="ARBA" id="ARBA00023027"/>
    </source>
</evidence>
<evidence type="ECO:0000256" key="3">
    <source>
        <dbReference type="ARBA" id="ARBA00022695"/>
    </source>
</evidence>
<reference evidence="10" key="1">
    <citation type="submission" date="2025-08" db="UniProtKB">
        <authorList>
            <consortium name="RefSeq"/>
        </authorList>
    </citation>
    <scope>IDENTIFICATION</scope>
</reference>
<evidence type="ECO:0000256" key="6">
    <source>
        <dbReference type="RuleBase" id="RU362114"/>
    </source>
</evidence>
<dbReference type="InterPro" id="IPR041400">
    <property type="entry name" value="PARP16_N"/>
</dbReference>
<feature type="domain" description="PARP catalytic" evidence="8">
    <location>
        <begin position="78"/>
        <end position="276"/>
    </location>
</feature>
<organism evidence="9 10">
    <name type="scientific">Hydra vulgaris</name>
    <name type="common">Hydra</name>
    <name type="synonym">Hydra attenuata</name>
    <dbReference type="NCBI Taxonomy" id="6087"/>
    <lineage>
        <taxon>Eukaryota</taxon>
        <taxon>Metazoa</taxon>
        <taxon>Cnidaria</taxon>
        <taxon>Hydrozoa</taxon>
        <taxon>Hydroidolina</taxon>
        <taxon>Anthoathecata</taxon>
        <taxon>Aplanulata</taxon>
        <taxon>Hydridae</taxon>
        <taxon>Hydra</taxon>
    </lineage>
</organism>
<evidence type="ECO:0000259" key="8">
    <source>
        <dbReference type="PROSITE" id="PS51059"/>
    </source>
</evidence>
<dbReference type="SUPFAM" id="SSF56399">
    <property type="entry name" value="ADP-ribosylation"/>
    <property type="match status" value="1"/>
</dbReference>
<dbReference type="PROSITE" id="PS51059">
    <property type="entry name" value="PARP_CATALYTIC"/>
    <property type="match status" value="1"/>
</dbReference>
<comment type="similarity">
    <text evidence="5">Belongs to the ARTD/PARP family.</text>
</comment>
<keyword evidence="7" id="KW-0472">Membrane</keyword>
<evidence type="ECO:0000313" key="9">
    <source>
        <dbReference type="Proteomes" id="UP001652625"/>
    </source>
</evidence>
<dbReference type="EC" id="2.4.2.-" evidence="6"/>
<evidence type="ECO:0000256" key="5">
    <source>
        <dbReference type="ARBA" id="ARBA00024347"/>
    </source>
</evidence>
<dbReference type="Pfam" id="PF00644">
    <property type="entry name" value="PARP"/>
    <property type="match status" value="1"/>
</dbReference>
<evidence type="ECO:0000313" key="10">
    <source>
        <dbReference type="RefSeq" id="XP_065670991.1"/>
    </source>
</evidence>
<protein>
    <recommendedName>
        <fullName evidence="6">Poly [ADP-ribose] polymerase</fullName>
        <shortName evidence="6">PARP</shortName>
        <ecNumber evidence="6">2.4.2.-</ecNumber>
    </recommendedName>
</protein>
<keyword evidence="2 6" id="KW-0808">Transferase</keyword>
<dbReference type="Pfam" id="PF18084">
    <property type="entry name" value="ARTD15_N"/>
    <property type="match status" value="1"/>
</dbReference>
<dbReference type="InterPro" id="IPR051838">
    <property type="entry name" value="ARTD_PARP"/>
</dbReference>
<dbReference type="Gene3D" id="3.90.228.10">
    <property type="match status" value="1"/>
</dbReference>
<proteinExistence type="inferred from homology"/>
<feature type="transmembrane region" description="Helical" evidence="7">
    <location>
        <begin position="284"/>
        <end position="305"/>
    </location>
</feature>
<keyword evidence="7" id="KW-0812">Transmembrane</keyword>
<accession>A0ABM4D9H5</accession>
<evidence type="ECO:0000256" key="1">
    <source>
        <dbReference type="ARBA" id="ARBA00022676"/>
    </source>
</evidence>
<dbReference type="GeneID" id="100203619"/>
<evidence type="ECO:0000256" key="7">
    <source>
        <dbReference type="SAM" id="Phobius"/>
    </source>
</evidence>